<dbReference type="HOGENOM" id="CLU_1536293_0_0_1"/>
<dbReference type="OrthoDB" id="416119at2759"/>
<accession>B7PX25</accession>
<protein>
    <recommendedName>
        <fullName evidence="4">Reverse transcriptase zinc-binding domain-containing protein</fullName>
    </recommendedName>
</protein>
<gene>
    <name evidence="1" type="ORF">IscW_ISCW008026</name>
</gene>
<proteinExistence type="predicted"/>
<reference evidence="2" key="2">
    <citation type="submission" date="2020-05" db="UniProtKB">
        <authorList>
            <consortium name="EnsemblMetazoa"/>
        </authorList>
    </citation>
    <scope>IDENTIFICATION</scope>
    <source>
        <strain evidence="2">wikel</strain>
    </source>
</reference>
<dbReference type="EnsemblMetazoa" id="ISCW008026-RA">
    <property type="protein sequence ID" value="ISCW008026-PA"/>
    <property type="gene ID" value="ISCW008026"/>
</dbReference>
<dbReference type="VEuPathDB" id="VectorBase:ISCP_020185"/>
<dbReference type="PaxDb" id="6945-B7PX25"/>
<evidence type="ECO:0000313" key="3">
    <source>
        <dbReference type="Proteomes" id="UP000001555"/>
    </source>
</evidence>
<organism>
    <name type="scientific">Ixodes scapularis</name>
    <name type="common">Black-legged tick</name>
    <name type="synonym">Deer tick</name>
    <dbReference type="NCBI Taxonomy" id="6945"/>
    <lineage>
        <taxon>Eukaryota</taxon>
        <taxon>Metazoa</taxon>
        <taxon>Ecdysozoa</taxon>
        <taxon>Arthropoda</taxon>
        <taxon>Chelicerata</taxon>
        <taxon>Arachnida</taxon>
        <taxon>Acari</taxon>
        <taxon>Parasitiformes</taxon>
        <taxon>Ixodida</taxon>
        <taxon>Ixodoidea</taxon>
        <taxon>Ixodidae</taxon>
        <taxon>Ixodinae</taxon>
        <taxon>Ixodes</taxon>
    </lineage>
</organism>
<evidence type="ECO:0000313" key="2">
    <source>
        <dbReference type="EnsemblMetazoa" id="ISCW008026-PA"/>
    </source>
</evidence>
<name>B7PX25_IXOSC</name>
<feature type="non-terminal residue" evidence="1">
    <location>
        <position position="1"/>
    </location>
</feature>
<sequence>VDKSDVYRRLRRYPVRTAVKNFFLRFHFEVLPVKTWLVKKGFFEPWSTNCALCPFPETLEHVFLYCTNAELFWAELRAVLQIDLYVEWKSAKFLLFGDSAQSRAWELLALLGLYALWRSRMDHLEVREGSKPAWQHFCDGFLYVSSHLGATEQQGLECWSLFGTRMHNRALKAQW</sequence>
<evidence type="ECO:0000313" key="1">
    <source>
        <dbReference type="EMBL" id="EEC11147.1"/>
    </source>
</evidence>
<reference evidence="1 3" key="1">
    <citation type="submission" date="2008-03" db="EMBL/GenBank/DDBJ databases">
        <title>Annotation of Ixodes scapularis.</title>
        <authorList>
            <consortium name="Ixodes scapularis Genome Project Consortium"/>
            <person name="Caler E."/>
            <person name="Hannick L.I."/>
            <person name="Bidwell S."/>
            <person name="Joardar V."/>
            <person name="Thiagarajan M."/>
            <person name="Amedeo P."/>
            <person name="Galinsky K.J."/>
            <person name="Schobel S."/>
            <person name="Inman J."/>
            <person name="Hostetler J."/>
            <person name="Miller J."/>
            <person name="Hammond M."/>
            <person name="Megy K."/>
            <person name="Lawson D."/>
            <person name="Kodira C."/>
            <person name="Sutton G."/>
            <person name="Meyer J."/>
            <person name="Hill C.A."/>
            <person name="Birren B."/>
            <person name="Nene V."/>
            <person name="Collins F."/>
            <person name="Alarcon-Chaidez F."/>
            <person name="Wikel S."/>
            <person name="Strausberg R."/>
        </authorList>
    </citation>
    <scope>NUCLEOTIDE SEQUENCE [LARGE SCALE GENOMIC DNA]</scope>
    <source>
        <strain evidence="3">Wikel</strain>
        <strain evidence="1">Wikel colony</strain>
    </source>
</reference>
<dbReference type="VEuPathDB" id="VectorBase:ISCW008026"/>
<dbReference type="AlphaFoldDB" id="B7PX25"/>
<dbReference type="EMBL" id="ABJB011084501">
    <property type="status" value="NOT_ANNOTATED_CDS"/>
    <property type="molecule type" value="Genomic_DNA"/>
</dbReference>
<dbReference type="Proteomes" id="UP000001555">
    <property type="component" value="Unassembled WGS sequence"/>
</dbReference>
<dbReference type="EMBL" id="DS811363">
    <property type="protein sequence ID" value="EEC11147.1"/>
    <property type="molecule type" value="Genomic_DNA"/>
</dbReference>
<keyword evidence="3" id="KW-1185">Reference proteome</keyword>
<dbReference type="InParanoid" id="B7PX25"/>
<evidence type="ECO:0008006" key="4">
    <source>
        <dbReference type="Google" id="ProtNLM"/>
    </source>
</evidence>